<comment type="caution">
    <text evidence="1">The sequence shown here is derived from an EMBL/GenBank/DDBJ whole genome shotgun (WGS) entry which is preliminary data.</text>
</comment>
<feature type="non-terminal residue" evidence="1">
    <location>
        <position position="51"/>
    </location>
</feature>
<protein>
    <submittedName>
        <fullName evidence="1">Uncharacterized protein</fullName>
    </submittedName>
</protein>
<gene>
    <name evidence="1" type="ORF">S01H1_17664</name>
</gene>
<sequence length="51" mass="5855">MKEKSGERKMVNNYTIGEPKKIDAEVMLDLCPLKALDKEYSAFNVSYSKKI</sequence>
<dbReference type="EMBL" id="BARS01009386">
    <property type="protein sequence ID" value="GAF73942.1"/>
    <property type="molecule type" value="Genomic_DNA"/>
</dbReference>
<reference evidence="1" key="1">
    <citation type="journal article" date="2014" name="Front. Microbiol.">
        <title>High frequency of phylogenetically diverse reductive dehalogenase-homologous genes in deep subseafloor sedimentary metagenomes.</title>
        <authorList>
            <person name="Kawai M."/>
            <person name="Futagami T."/>
            <person name="Toyoda A."/>
            <person name="Takaki Y."/>
            <person name="Nishi S."/>
            <person name="Hori S."/>
            <person name="Arai W."/>
            <person name="Tsubouchi T."/>
            <person name="Morono Y."/>
            <person name="Uchiyama I."/>
            <person name="Ito T."/>
            <person name="Fujiyama A."/>
            <person name="Inagaki F."/>
            <person name="Takami H."/>
        </authorList>
    </citation>
    <scope>NUCLEOTIDE SEQUENCE</scope>
    <source>
        <strain evidence="1">Expedition CK06-06</strain>
    </source>
</reference>
<evidence type="ECO:0000313" key="1">
    <source>
        <dbReference type="EMBL" id="GAF73942.1"/>
    </source>
</evidence>
<name>X0SDE7_9ZZZZ</name>
<proteinExistence type="predicted"/>
<dbReference type="AlphaFoldDB" id="X0SDE7"/>
<organism evidence="1">
    <name type="scientific">marine sediment metagenome</name>
    <dbReference type="NCBI Taxonomy" id="412755"/>
    <lineage>
        <taxon>unclassified sequences</taxon>
        <taxon>metagenomes</taxon>
        <taxon>ecological metagenomes</taxon>
    </lineage>
</organism>
<accession>X0SDE7</accession>